<dbReference type="Gene3D" id="3.40.50.1820">
    <property type="entry name" value="alpha/beta hydrolase"/>
    <property type="match status" value="1"/>
</dbReference>
<proteinExistence type="inferred from homology"/>
<dbReference type="HOGENOM" id="CLU_028760_2_0_1"/>
<dbReference type="EMBL" id="CDHN01000004">
    <property type="protein sequence ID" value="CEJ91849.1"/>
    <property type="molecule type" value="Genomic_DNA"/>
</dbReference>
<name>A0A0A1TAQ7_9HYPO</name>
<dbReference type="InterPro" id="IPR029058">
    <property type="entry name" value="AB_hydrolase_fold"/>
</dbReference>
<dbReference type="STRING" id="1531966.A0A0A1TAQ7"/>
<evidence type="ECO:0000259" key="2">
    <source>
        <dbReference type="Pfam" id="PF00561"/>
    </source>
</evidence>
<gene>
    <name evidence="3" type="ORF">VHEMI07537</name>
</gene>
<accession>A0A0A1TAQ7</accession>
<dbReference type="PANTHER" id="PTHR32268:SF15">
    <property type="entry name" value="HOMOSERINE ACETYLTRANSFERASE FAMILY PROTEIN (AFU_ORTHOLOGUE AFUA_1G15350)"/>
    <property type="match status" value="1"/>
</dbReference>
<dbReference type="PANTHER" id="PTHR32268">
    <property type="entry name" value="HOMOSERINE O-ACETYLTRANSFERASE"/>
    <property type="match status" value="1"/>
</dbReference>
<evidence type="ECO:0000256" key="1">
    <source>
        <dbReference type="ARBA" id="ARBA00006886"/>
    </source>
</evidence>
<feature type="domain" description="AB hydrolase-1" evidence="2">
    <location>
        <begin position="120"/>
        <end position="363"/>
    </location>
</feature>
<organism evidence="3 4">
    <name type="scientific">[Torrubiella] hemipterigena</name>
    <dbReference type="NCBI Taxonomy" id="1531966"/>
    <lineage>
        <taxon>Eukaryota</taxon>
        <taxon>Fungi</taxon>
        <taxon>Dikarya</taxon>
        <taxon>Ascomycota</taxon>
        <taxon>Pezizomycotina</taxon>
        <taxon>Sordariomycetes</taxon>
        <taxon>Hypocreomycetidae</taxon>
        <taxon>Hypocreales</taxon>
        <taxon>Clavicipitaceae</taxon>
        <taxon>Clavicipitaceae incertae sedis</taxon>
        <taxon>'Torrubiella' clade</taxon>
    </lineage>
</organism>
<dbReference type="GO" id="GO:0016747">
    <property type="term" value="F:acyltransferase activity, transferring groups other than amino-acyl groups"/>
    <property type="evidence" value="ECO:0007669"/>
    <property type="project" value="InterPro"/>
</dbReference>
<dbReference type="OrthoDB" id="9972683at2759"/>
<comment type="similarity">
    <text evidence="1">Belongs to the AB hydrolase superfamily. MetX family.</text>
</comment>
<dbReference type="InterPro" id="IPR000073">
    <property type="entry name" value="AB_hydrolase_1"/>
</dbReference>
<sequence>MWRAPGDLACPSFWVYNWPRPGNAAVRVFPLSTISSSLKKSIFIMSTEKGIASAIDSLTLEDYKKYDLGDLKLQSGETLAGAYIAYKTYGDASLPAIVYPSWFSGKISDNEWLIGKDMALSPEKYYIIVPALIGNGQSISPSNTRSTRKGKFPDVTLLDNVTAQHRLVTEGLGVKKAKCVLGWSMGGCQTYQWITQFPDFAEYAVPFCGSAKTALHNEVFLEGVKCALLSAKGVNSAGSRAGETVKAEDYRGWTETEREVGLKAMGRVYAGWGFSQQFYREKLYETKLGFKSLEDFMQNFWETWALSKDPENLLTMLHTWQAGDCSNQPPYNGDFELSMRSIKTKTLVMPGRTDLYFPPEDSEYEVKNMSEGVGKCVPFDSIWGHWAGGPGTNPVDVKFLDDKLRALLENGTW</sequence>
<dbReference type="Pfam" id="PF00561">
    <property type="entry name" value="Abhydrolase_1"/>
    <property type="match status" value="1"/>
</dbReference>
<reference evidence="3 4" key="1">
    <citation type="journal article" date="2015" name="Genome Announc.">
        <title>Draft Genome Sequence and Gene Annotation of the Entomopathogenic Fungus Verticillium hemipterigenum.</title>
        <authorList>
            <person name="Horn F."/>
            <person name="Habel A."/>
            <person name="Scharf D.H."/>
            <person name="Dworschak J."/>
            <person name="Brakhage A.A."/>
            <person name="Guthke R."/>
            <person name="Hertweck C."/>
            <person name="Linde J."/>
        </authorList>
    </citation>
    <scope>NUCLEOTIDE SEQUENCE [LARGE SCALE GENOMIC DNA]</scope>
</reference>
<evidence type="ECO:0000313" key="3">
    <source>
        <dbReference type="EMBL" id="CEJ91849.1"/>
    </source>
</evidence>
<keyword evidence="3" id="KW-0808">Transferase</keyword>
<evidence type="ECO:0000313" key="4">
    <source>
        <dbReference type="Proteomes" id="UP000039046"/>
    </source>
</evidence>
<dbReference type="InterPro" id="IPR008220">
    <property type="entry name" value="HAT_MetX-like"/>
</dbReference>
<dbReference type="AlphaFoldDB" id="A0A0A1TAQ7"/>
<dbReference type="SUPFAM" id="SSF53474">
    <property type="entry name" value="alpha/beta-Hydrolases"/>
    <property type="match status" value="1"/>
</dbReference>
<keyword evidence="4" id="KW-1185">Reference proteome</keyword>
<dbReference type="Proteomes" id="UP000039046">
    <property type="component" value="Unassembled WGS sequence"/>
</dbReference>
<dbReference type="NCBIfam" id="NF005757">
    <property type="entry name" value="PRK07581.1"/>
    <property type="match status" value="1"/>
</dbReference>
<protein>
    <submittedName>
        <fullName evidence="3">Putative Homoserine acetyltransferase family protein</fullName>
    </submittedName>
</protein>